<evidence type="ECO:0000313" key="6">
    <source>
        <dbReference type="EMBL" id="MBD2181679.1"/>
    </source>
</evidence>
<feature type="region of interest" description="Disordered" evidence="3">
    <location>
        <begin position="1"/>
        <end position="39"/>
    </location>
</feature>
<dbReference type="Pfam" id="PF25967">
    <property type="entry name" value="RND-MFP_C"/>
    <property type="match status" value="1"/>
</dbReference>
<dbReference type="PANTHER" id="PTHR30469">
    <property type="entry name" value="MULTIDRUG RESISTANCE PROTEIN MDTA"/>
    <property type="match status" value="1"/>
</dbReference>
<evidence type="ECO:0000256" key="2">
    <source>
        <dbReference type="SAM" id="Coils"/>
    </source>
</evidence>
<dbReference type="Proteomes" id="UP000641646">
    <property type="component" value="Unassembled WGS sequence"/>
</dbReference>
<dbReference type="InterPro" id="IPR058792">
    <property type="entry name" value="Beta-barrel_RND_2"/>
</dbReference>
<accession>A0A926VFL7</accession>
<sequence length="538" mass="55893">MANSPTIAEIQPEILYQEEEEFEQDLPPSQRKGRSKGGWLTPAVLGMGVGAAVAIGVMHSQSNQSSQKPTQAPAPSTAAAPAPASMTVTVASVETTPVANTISTTGTVAAYNLLPVLPQASGLQIKQVTIEEGRPVKVGQIMAVLDNSVLQTQLSSTQAQLEASLAAVQQKQAVLAQAQAELARAQATLAQAQADRGRVEANLADAKSKQADAERTRKRYEYLAEQGAISREVLESRVTSATSAGEAVRVAQAGIASADANITSAKASIGSAQANINSAKAFLLSAQADVRNNEAKVRQIQTQLGQTQVVAPASGIVVAPSADGRCDGNAAAGTTVASQAIAPTVARVGDTSGNKALFCIIRNGYLELQVKIPETELNKVHLGAPVSVSSDADNDMLWRGRVREIAPVVDPQTRQATIKVDLPSNAPLKPGMFLKAAIASSTIKALSVPATAVQRQTDGHPIVYLLDGNEIAHVEPVEVGTTLGGNKGDISGAKTEIKSGLKLGDRVVVAGAGYLKEGDKVRVVDRIEERGSGGENVR</sequence>
<evidence type="ECO:0000259" key="5">
    <source>
        <dbReference type="Pfam" id="PF25967"/>
    </source>
</evidence>
<dbReference type="InterPro" id="IPR058627">
    <property type="entry name" value="MdtA-like_C"/>
</dbReference>
<dbReference type="Pfam" id="PF25954">
    <property type="entry name" value="Beta-barrel_RND_2"/>
    <property type="match status" value="1"/>
</dbReference>
<comment type="similarity">
    <text evidence="1">Belongs to the membrane fusion protein (MFP) (TC 8.A.1) family.</text>
</comment>
<comment type="caution">
    <text evidence="6">The sequence shown here is derived from an EMBL/GenBank/DDBJ whole genome shotgun (WGS) entry which is preliminary data.</text>
</comment>
<dbReference type="PANTHER" id="PTHR30469:SF15">
    <property type="entry name" value="HLYD FAMILY OF SECRETION PROTEINS"/>
    <property type="match status" value="1"/>
</dbReference>
<dbReference type="Gene3D" id="1.10.287.470">
    <property type="entry name" value="Helix hairpin bin"/>
    <property type="match status" value="2"/>
</dbReference>
<evidence type="ECO:0000256" key="3">
    <source>
        <dbReference type="SAM" id="MobiDB-lite"/>
    </source>
</evidence>
<name>A0A926VFL7_9CYAN</name>
<keyword evidence="2" id="KW-0175">Coiled coil</keyword>
<dbReference type="InterPro" id="IPR006143">
    <property type="entry name" value="RND_pump_MFP"/>
</dbReference>
<dbReference type="GO" id="GO:0015562">
    <property type="term" value="F:efflux transmembrane transporter activity"/>
    <property type="evidence" value="ECO:0007669"/>
    <property type="project" value="TreeGrafter"/>
</dbReference>
<dbReference type="NCBIfam" id="TIGR01730">
    <property type="entry name" value="RND_mfp"/>
    <property type="match status" value="1"/>
</dbReference>
<dbReference type="EMBL" id="JACJPW010000024">
    <property type="protein sequence ID" value="MBD2181679.1"/>
    <property type="molecule type" value="Genomic_DNA"/>
</dbReference>
<dbReference type="GO" id="GO:1990281">
    <property type="term" value="C:efflux pump complex"/>
    <property type="evidence" value="ECO:0007669"/>
    <property type="project" value="TreeGrafter"/>
</dbReference>
<organism evidence="6 7">
    <name type="scientific">Aerosakkonema funiforme FACHB-1375</name>
    <dbReference type="NCBI Taxonomy" id="2949571"/>
    <lineage>
        <taxon>Bacteria</taxon>
        <taxon>Bacillati</taxon>
        <taxon>Cyanobacteriota</taxon>
        <taxon>Cyanophyceae</taxon>
        <taxon>Oscillatoriophycideae</taxon>
        <taxon>Aerosakkonematales</taxon>
        <taxon>Aerosakkonemataceae</taxon>
        <taxon>Aerosakkonema</taxon>
    </lineage>
</organism>
<dbReference type="Gene3D" id="2.40.30.170">
    <property type="match status" value="1"/>
</dbReference>
<evidence type="ECO:0000259" key="4">
    <source>
        <dbReference type="Pfam" id="PF25954"/>
    </source>
</evidence>
<protein>
    <submittedName>
        <fullName evidence="6">Efflux RND transporter periplasmic adaptor subunit</fullName>
    </submittedName>
</protein>
<reference evidence="6" key="1">
    <citation type="journal article" date="2015" name="ISME J.">
        <title>Draft Genome Sequence of Streptomyces incarnatus NRRL8089, which Produces the Nucleoside Antibiotic Sinefungin.</title>
        <authorList>
            <person name="Oshima K."/>
            <person name="Hattori M."/>
            <person name="Shimizu H."/>
            <person name="Fukuda K."/>
            <person name="Nemoto M."/>
            <person name="Inagaki K."/>
            <person name="Tamura T."/>
        </authorList>
    </citation>
    <scope>NUCLEOTIDE SEQUENCE</scope>
    <source>
        <strain evidence="6">FACHB-1375</strain>
    </source>
</reference>
<keyword evidence="7" id="KW-1185">Reference proteome</keyword>
<feature type="region of interest" description="Disordered" evidence="3">
    <location>
        <begin position="60"/>
        <end position="80"/>
    </location>
</feature>
<proteinExistence type="inferred from homology"/>
<evidence type="ECO:0000313" key="7">
    <source>
        <dbReference type="Proteomes" id="UP000641646"/>
    </source>
</evidence>
<feature type="domain" description="Multidrug resistance protein MdtA-like C-terminal permuted SH3" evidence="5">
    <location>
        <begin position="445"/>
        <end position="513"/>
    </location>
</feature>
<dbReference type="SUPFAM" id="SSF111369">
    <property type="entry name" value="HlyD-like secretion proteins"/>
    <property type="match status" value="2"/>
</dbReference>
<reference evidence="6" key="2">
    <citation type="submission" date="2020-08" db="EMBL/GenBank/DDBJ databases">
        <authorList>
            <person name="Chen M."/>
            <person name="Teng W."/>
            <person name="Zhao L."/>
            <person name="Hu C."/>
            <person name="Zhou Y."/>
            <person name="Han B."/>
            <person name="Song L."/>
            <person name="Shu W."/>
        </authorList>
    </citation>
    <scope>NUCLEOTIDE SEQUENCE</scope>
    <source>
        <strain evidence="6">FACHB-1375</strain>
    </source>
</reference>
<evidence type="ECO:0000256" key="1">
    <source>
        <dbReference type="ARBA" id="ARBA00009477"/>
    </source>
</evidence>
<gene>
    <name evidence="6" type="ORF">H6G03_11280</name>
</gene>
<feature type="domain" description="CusB-like beta-barrel" evidence="4">
    <location>
        <begin position="368"/>
        <end position="441"/>
    </location>
</feature>
<dbReference type="Gene3D" id="2.40.420.20">
    <property type="match status" value="1"/>
</dbReference>
<feature type="compositionally biased region" description="Low complexity" evidence="3">
    <location>
        <begin position="69"/>
        <end position="80"/>
    </location>
</feature>
<feature type="coiled-coil region" evidence="2">
    <location>
        <begin position="161"/>
        <end position="209"/>
    </location>
</feature>
<dbReference type="Gene3D" id="2.40.50.100">
    <property type="match status" value="1"/>
</dbReference>
<dbReference type="AlphaFoldDB" id="A0A926VFL7"/>